<sequence>MITPTKKVTILLTNLGGSATITAIDNQNNDMKWKTNFPLKINKLNSPAVIQIEDYDFTRNNVSKIEVLDSLNKKHSYIITTEGLTGEIRQLK</sequence>
<protein>
    <submittedName>
        <fullName evidence="1">Uncharacterized protein</fullName>
    </submittedName>
</protein>
<accession>A0ABW8Y106</accession>
<proteinExistence type="predicted"/>
<dbReference type="EMBL" id="JBELPY010000003">
    <property type="protein sequence ID" value="MFL9833864.1"/>
    <property type="molecule type" value="Genomic_DNA"/>
</dbReference>
<name>A0ABW8Y106_9FLAO</name>
<dbReference type="Proteomes" id="UP001629058">
    <property type="component" value="Unassembled WGS sequence"/>
</dbReference>
<evidence type="ECO:0000313" key="1">
    <source>
        <dbReference type="EMBL" id="MFL9833864.1"/>
    </source>
</evidence>
<evidence type="ECO:0000313" key="2">
    <source>
        <dbReference type="Proteomes" id="UP001629058"/>
    </source>
</evidence>
<keyword evidence="2" id="KW-1185">Reference proteome</keyword>
<organism evidence="1 2">
    <name type="scientific">Chryseobacterium terrae</name>
    <dbReference type="NCBI Taxonomy" id="3163299"/>
    <lineage>
        <taxon>Bacteria</taxon>
        <taxon>Pseudomonadati</taxon>
        <taxon>Bacteroidota</taxon>
        <taxon>Flavobacteriia</taxon>
        <taxon>Flavobacteriales</taxon>
        <taxon>Weeksellaceae</taxon>
        <taxon>Chryseobacterium group</taxon>
        <taxon>Chryseobacterium</taxon>
    </lineage>
</organism>
<dbReference type="RefSeq" id="WP_408089127.1">
    <property type="nucleotide sequence ID" value="NZ_JBELPY010000003.1"/>
</dbReference>
<reference evidence="1 2" key="1">
    <citation type="submission" date="2024-06" db="EMBL/GenBank/DDBJ databases">
        <authorList>
            <person name="Kaempfer P."/>
            <person name="Viver T."/>
        </authorList>
    </citation>
    <scope>NUCLEOTIDE SEQUENCE [LARGE SCALE GENOMIC DNA]</scope>
    <source>
        <strain evidence="1 2">ST-37</strain>
    </source>
</reference>
<comment type="caution">
    <text evidence="1">The sequence shown here is derived from an EMBL/GenBank/DDBJ whole genome shotgun (WGS) entry which is preliminary data.</text>
</comment>
<gene>
    <name evidence="1" type="ORF">ABS765_07455</name>
</gene>